<dbReference type="InterPro" id="IPR023346">
    <property type="entry name" value="Lysozyme-like_dom_sf"/>
</dbReference>
<proteinExistence type="predicted"/>
<evidence type="ECO:0000256" key="1">
    <source>
        <dbReference type="SAM" id="MobiDB-lite"/>
    </source>
</evidence>
<dbReference type="Proteomes" id="UP000266273">
    <property type="component" value="Unassembled WGS sequence"/>
</dbReference>
<evidence type="ECO:0000313" key="5">
    <source>
        <dbReference type="Proteomes" id="UP000266273"/>
    </source>
</evidence>
<keyword evidence="5" id="KW-1185">Reference proteome</keyword>
<reference evidence="4 5" key="1">
    <citation type="submission" date="2018-08" db="EMBL/GenBank/DDBJ databases">
        <title>Genomic Encyclopedia of Archaeal and Bacterial Type Strains, Phase II (KMG-II): from individual species to whole genera.</title>
        <authorList>
            <person name="Goeker M."/>
        </authorList>
    </citation>
    <scope>NUCLEOTIDE SEQUENCE [LARGE SCALE GENOMIC DNA]</scope>
    <source>
        <strain evidence="4 5">DSM 5002</strain>
    </source>
</reference>
<organism evidence="4 5">
    <name type="scientific">Dichotomicrobium thermohalophilum</name>
    <dbReference type="NCBI Taxonomy" id="933063"/>
    <lineage>
        <taxon>Bacteria</taxon>
        <taxon>Pseudomonadati</taxon>
        <taxon>Pseudomonadota</taxon>
        <taxon>Alphaproteobacteria</taxon>
        <taxon>Hyphomicrobiales</taxon>
        <taxon>Hyphomicrobiaceae</taxon>
        <taxon>Dichotomicrobium</taxon>
    </lineage>
</organism>
<dbReference type="CDD" id="cd13926">
    <property type="entry name" value="N-acetylmuramidase_GH108"/>
    <property type="match status" value="1"/>
</dbReference>
<name>A0A397Q8B9_9HYPH</name>
<feature type="domain" description="Peptidoglycan binding" evidence="3">
    <location>
        <begin position="97"/>
        <end position="159"/>
    </location>
</feature>
<dbReference type="RefSeq" id="WP_147361535.1">
    <property type="nucleotide sequence ID" value="NZ_QXDF01000001.1"/>
</dbReference>
<feature type="domain" description="TtsA-like Glycoside hydrolase family 108" evidence="2">
    <location>
        <begin position="10"/>
        <end position="93"/>
    </location>
</feature>
<dbReference type="Pfam" id="PF09374">
    <property type="entry name" value="PG_binding_3"/>
    <property type="match status" value="1"/>
</dbReference>
<sequence>MKENFETALRHVLDFEGGYVDHPDDPGGATNLGITRATLARFKGRPVSKAEVRALEVETAREIYRRFYWDPLRCDEMPAGIDLALFDGGVNQGTGRAARLLQSALKVSVDGIIGPVTLRAAQAADSMALLNAFMARRMHAYGRLSRLFRTFGLGWSRRLMAAHSASQALIFEADKRRPTSTQFPPDKRIDDMEKPLMIFLIDRLREPSTYAGVAAFLAGIGLFGLSENEWDQIFGAVASVAGVVAMLMRDGTGGEEGEQAQRKPTVRRETDNSG</sequence>
<dbReference type="EMBL" id="QXDF01000001">
    <property type="protein sequence ID" value="RIA56749.1"/>
    <property type="molecule type" value="Genomic_DNA"/>
</dbReference>
<protein>
    <submittedName>
        <fullName evidence="4">Lysozyme family protein</fullName>
    </submittedName>
</protein>
<dbReference type="AlphaFoldDB" id="A0A397Q8B9"/>
<comment type="caution">
    <text evidence="4">The sequence shown here is derived from an EMBL/GenBank/DDBJ whole genome shotgun (WGS) entry which is preliminary data.</text>
</comment>
<dbReference type="Gene3D" id="1.20.141.10">
    <property type="entry name" value="Chitosanase, subunit A, domain 1"/>
    <property type="match status" value="1"/>
</dbReference>
<feature type="region of interest" description="Disordered" evidence="1">
    <location>
        <begin position="252"/>
        <end position="274"/>
    </location>
</feature>
<gene>
    <name evidence="4" type="ORF">BXY53_1858</name>
</gene>
<dbReference type="Pfam" id="PF05838">
    <property type="entry name" value="Glyco_hydro_108"/>
    <property type="match status" value="1"/>
</dbReference>
<accession>A0A397Q8B9</accession>
<dbReference type="OrthoDB" id="9815229at2"/>
<dbReference type="InterPro" id="IPR018537">
    <property type="entry name" value="Peptidoglycan-bd_3"/>
</dbReference>
<evidence type="ECO:0000259" key="2">
    <source>
        <dbReference type="Pfam" id="PF05838"/>
    </source>
</evidence>
<evidence type="ECO:0000313" key="4">
    <source>
        <dbReference type="EMBL" id="RIA56749.1"/>
    </source>
</evidence>
<dbReference type="SUPFAM" id="SSF53955">
    <property type="entry name" value="Lysozyme-like"/>
    <property type="match status" value="1"/>
</dbReference>
<evidence type="ECO:0000259" key="3">
    <source>
        <dbReference type="Pfam" id="PF09374"/>
    </source>
</evidence>
<dbReference type="InterPro" id="IPR008565">
    <property type="entry name" value="TtsA-like_GH18_dom"/>
</dbReference>